<keyword evidence="1" id="KW-0812">Transmembrane</keyword>
<reference evidence="3" key="1">
    <citation type="journal article" date="2016" name="Genome Announc.">
        <title>Draft Genome Sequences of Five Rapidly Growing Mycobacterium Species, M. thermoresistibile, M. fortuitum subsp. acetamidolyticum, M. canariasense, M. brisbanense, and M. novocastrense.</title>
        <authorList>
            <person name="Katahira K."/>
            <person name="Ogura Y."/>
            <person name="Gotoh Y."/>
            <person name="Hayashi T."/>
        </authorList>
    </citation>
    <scope>NUCLEOTIDE SEQUENCE [LARGE SCALE GENOMIC DNA]</scope>
    <source>
        <strain evidence="3">JCM15298</strain>
    </source>
</reference>
<sequence length="137" mass="14270">MDVQRSVAVIVAGILIVTFVVLVVVMTAVVSRASTGALARNQWAGIRTPSTMRSDQAWVAAHRAAHRLTPLYVLWAAVADAALVLAIVRTWSVGVVMSIAVAAFAVFLVVAVCSAALAGRAAKAIDNDTEGKASRNS</sequence>
<dbReference type="OrthoDB" id="4422940at2"/>
<dbReference type="EMBL" id="BCSY01000087">
    <property type="protein sequence ID" value="GAS98717.1"/>
    <property type="molecule type" value="Genomic_DNA"/>
</dbReference>
<dbReference type="InterPro" id="IPR025962">
    <property type="entry name" value="SdpI/YhfL"/>
</dbReference>
<keyword evidence="1" id="KW-0472">Membrane</keyword>
<gene>
    <name evidence="2" type="ORF">RMCC_5682</name>
</gene>
<reference evidence="3" key="2">
    <citation type="submission" date="2016-02" db="EMBL/GenBank/DDBJ databases">
        <title>Draft genome sequence of five rapidly growing Mycobacterium species.</title>
        <authorList>
            <person name="Katahira K."/>
            <person name="Gotou Y."/>
            <person name="Iida K."/>
            <person name="Ogura Y."/>
            <person name="Hayashi T."/>
        </authorList>
    </citation>
    <scope>NUCLEOTIDE SEQUENCE [LARGE SCALE GENOMIC DNA]</scope>
    <source>
        <strain evidence="3">JCM15298</strain>
    </source>
</reference>
<feature type="transmembrane region" description="Helical" evidence="1">
    <location>
        <begin position="94"/>
        <end position="118"/>
    </location>
</feature>
<keyword evidence="3" id="KW-1185">Reference proteome</keyword>
<dbReference type="RefSeq" id="WP_064961395.1">
    <property type="nucleotide sequence ID" value="NZ_BCSY01000087.1"/>
</dbReference>
<evidence type="ECO:0008006" key="4">
    <source>
        <dbReference type="Google" id="ProtNLM"/>
    </source>
</evidence>
<dbReference type="Pfam" id="PF13630">
    <property type="entry name" value="SdpI"/>
    <property type="match status" value="1"/>
</dbReference>
<feature type="transmembrane region" description="Helical" evidence="1">
    <location>
        <begin position="6"/>
        <end position="30"/>
    </location>
</feature>
<evidence type="ECO:0000313" key="2">
    <source>
        <dbReference type="EMBL" id="GAS98717.1"/>
    </source>
</evidence>
<organism evidence="2 3">
    <name type="scientific">Mycolicibacterium canariasense</name>
    <name type="common">Mycobacterium canariasense</name>
    <dbReference type="NCBI Taxonomy" id="228230"/>
    <lineage>
        <taxon>Bacteria</taxon>
        <taxon>Bacillati</taxon>
        <taxon>Actinomycetota</taxon>
        <taxon>Actinomycetes</taxon>
        <taxon>Mycobacteriales</taxon>
        <taxon>Mycobacteriaceae</taxon>
        <taxon>Mycolicibacterium</taxon>
    </lineage>
</organism>
<accession>A0A117IBY3</accession>
<protein>
    <recommendedName>
        <fullName evidence="4">Transmembrane protein</fullName>
    </recommendedName>
</protein>
<dbReference type="Proteomes" id="UP000069443">
    <property type="component" value="Unassembled WGS sequence"/>
</dbReference>
<proteinExistence type="predicted"/>
<evidence type="ECO:0000256" key="1">
    <source>
        <dbReference type="SAM" id="Phobius"/>
    </source>
</evidence>
<comment type="caution">
    <text evidence="2">The sequence shown here is derived from an EMBL/GenBank/DDBJ whole genome shotgun (WGS) entry which is preliminary data.</text>
</comment>
<evidence type="ECO:0000313" key="3">
    <source>
        <dbReference type="Proteomes" id="UP000069443"/>
    </source>
</evidence>
<name>A0A117IBY3_MYCCR</name>
<feature type="transmembrane region" description="Helical" evidence="1">
    <location>
        <begin position="71"/>
        <end position="88"/>
    </location>
</feature>
<dbReference type="AlphaFoldDB" id="A0A117IBY3"/>
<keyword evidence="1" id="KW-1133">Transmembrane helix</keyword>